<protein>
    <recommendedName>
        <fullName evidence="3">3D domain-containing protein</fullName>
    </recommendedName>
</protein>
<sequence length="94" mass="10749">MVVSATAYSSTPDQTDATPFITSNGKRVYDGLIAANWLPYNTKVRIPDMFGDKIFTVNDRMNARYHTGRFDVWMGSRTDAKQFGLRRVRIQIVE</sequence>
<gene>
    <name evidence="1" type="ORF">A2848_02460</name>
</gene>
<comment type="caution">
    <text evidence="1">The sequence shown here is derived from an EMBL/GenBank/DDBJ whole genome shotgun (WGS) entry which is preliminary data.</text>
</comment>
<evidence type="ECO:0000313" key="1">
    <source>
        <dbReference type="EMBL" id="OGH62262.1"/>
    </source>
</evidence>
<dbReference type="EMBL" id="MFPV01000015">
    <property type="protein sequence ID" value="OGH62262.1"/>
    <property type="molecule type" value="Genomic_DNA"/>
</dbReference>
<name>A0A1F6LSB0_9BACT</name>
<proteinExistence type="predicted"/>
<evidence type="ECO:0008006" key="3">
    <source>
        <dbReference type="Google" id="ProtNLM"/>
    </source>
</evidence>
<evidence type="ECO:0000313" key="2">
    <source>
        <dbReference type="Proteomes" id="UP000176329"/>
    </source>
</evidence>
<reference evidence="1 2" key="1">
    <citation type="journal article" date="2016" name="Nat. Commun.">
        <title>Thousands of microbial genomes shed light on interconnected biogeochemical processes in an aquifer system.</title>
        <authorList>
            <person name="Anantharaman K."/>
            <person name="Brown C.T."/>
            <person name="Hug L.A."/>
            <person name="Sharon I."/>
            <person name="Castelle C.J."/>
            <person name="Probst A.J."/>
            <person name="Thomas B.C."/>
            <person name="Singh A."/>
            <person name="Wilkins M.J."/>
            <person name="Karaoz U."/>
            <person name="Brodie E.L."/>
            <person name="Williams K.H."/>
            <person name="Hubbard S.S."/>
            <person name="Banfield J.F."/>
        </authorList>
    </citation>
    <scope>NUCLEOTIDE SEQUENCE [LARGE SCALE GENOMIC DNA]</scope>
</reference>
<accession>A0A1F6LSB0</accession>
<organism evidence="1 2">
    <name type="scientific">Candidatus Magasanikbacteria bacterium RIFCSPHIGHO2_01_FULL_50_8</name>
    <dbReference type="NCBI Taxonomy" id="1798674"/>
    <lineage>
        <taxon>Bacteria</taxon>
        <taxon>Candidatus Magasanikiibacteriota</taxon>
    </lineage>
</organism>
<dbReference type="AlphaFoldDB" id="A0A1F6LSB0"/>
<dbReference type="CDD" id="cd22784">
    <property type="entry name" value="DPBB_MltA_YuiC-like"/>
    <property type="match status" value="1"/>
</dbReference>
<dbReference type="Proteomes" id="UP000176329">
    <property type="component" value="Unassembled WGS sequence"/>
</dbReference>